<feature type="active site" description="Tele-phosphohistidine intermediate" evidence="26">
    <location>
        <position position="920"/>
    </location>
</feature>
<dbReference type="InterPro" id="IPR016102">
    <property type="entry name" value="Succinyl-CoA_synth-like"/>
</dbReference>
<gene>
    <name evidence="29" type="ORF">ALEPTO_LOCUS5115</name>
</gene>
<dbReference type="Pfam" id="PF06888">
    <property type="entry name" value="Put_Phosphatase"/>
    <property type="match status" value="1"/>
</dbReference>
<evidence type="ECO:0000256" key="13">
    <source>
        <dbReference type="ARBA" id="ARBA00022737"/>
    </source>
</evidence>
<evidence type="ECO:0000313" key="29">
    <source>
        <dbReference type="EMBL" id="CAG8534767.1"/>
    </source>
</evidence>
<dbReference type="InterPro" id="IPR041736">
    <property type="entry name" value="4OHPhenylPyrv_dOase_N"/>
</dbReference>
<feature type="binding site" evidence="26">
    <location>
        <begin position="684"/>
        <end position="687"/>
    </location>
    <ligand>
        <name>CoA</name>
        <dbReference type="ChEBI" id="CHEBI:57287"/>
    </ligand>
</feature>
<dbReference type="Gene3D" id="3.10.180.10">
    <property type="entry name" value="2,3-Dihydroxybiphenyl 1,2-Dioxygenase, domain 1"/>
    <property type="match status" value="2"/>
</dbReference>
<dbReference type="GO" id="GO:0000166">
    <property type="term" value="F:nucleotide binding"/>
    <property type="evidence" value="ECO:0007669"/>
    <property type="project" value="UniProtKB-KW"/>
</dbReference>
<evidence type="ECO:0000256" key="4">
    <source>
        <dbReference type="ARBA" id="ARBA00004406"/>
    </source>
</evidence>
<dbReference type="GO" id="GO:0009072">
    <property type="term" value="P:aromatic amino acid metabolic process"/>
    <property type="evidence" value="ECO:0007669"/>
    <property type="project" value="InterPro"/>
</dbReference>
<dbReference type="InterPro" id="IPR041735">
    <property type="entry name" value="4OHPhenylPyrv_dOase_C"/>
</dbReference>
<dbReference type="OrthoDB" id="414569at2759"/>
<evidence type="ECO:0000256" key="27">
    <source>
        <dbReference type="RuleBase" id="RU000677"/>
    </source>
</evidence>
<dbReference type="SMART" id="SM00881">
    <property type="entry name" value="CoA_binding"/>
    <property type="match status" value="1"/>
</dbReference>
<evidence type="ECO:0000256" key="3">
    <source>
        <dbReference type="ARBA" id="ARBA00004395"/>
    </source>
</evidence>
<keyword evidence="15" id="KW-0378">Hydrolase</keyword>
<evidence type="ECO:0000256" key="18">
    <source>
        <dbReference type="ARBA" id="ARBA00022964"/>
    </source>
</evidence>
<dbReference type="InterPro" id="IPR037523">
    <property type="entry name" value="VOC_core"/>
</dbReference>
<dbReference type="GO" id="GO:0004775">
    <property type="term" value="F:succinate-CoA ligase (ADP-forming) activity"/>
    <property type="evidence" value="ECO:0007669"/>
    <property type="project" value="UniProtKB-UniRule"/>
</dbReference>
<proteinExistence type="inferred from homology"/>
<dbReference type="InterPro" id="IPR005811">
    <property type="entry name" value="SUCC_ACL_C"/>
</dbReference>
<evidence type="ECO:0000256" key="15">
    <source>
        <dbReference type="ARBA" id="ARBA00022801"/>
    </source>
</evidence>
<organism evidence="29 30">
    <name type="scientific">Ambispora leptoticha</name>
    <dbReference type="NCBI Taxonomy" id="144679"/>
    <lineage>
        <taxon>Eukaryota</taxon>
        <taxon>Fungi</taxon>
        <taxon>Fungi incertae sedis</taxon>
        <taxon>Mucoromycota</taxon>
        <taxon>Glomeromycotina</taxon>
        <taxon>Glomeromycetes</taxon>
        <taxon>Archaeosporales</taxon>
        <taxon>Ambisporaceae</taxon>
        <taxon>Ambispora</taxon>
    </lineage>
</organism>
<dbReference type="CDD" id="cd08342">
    <property type="entry name" value="HPPD_N_like"/>
    <property type="match status" value="1"/>
</dbReference>
<dbReference type="GO" id="GO:0016791">
    <property type="term" value="F:phosphatase activity"/>
    <property type="evidence" value="ECO:0007669"/>
    <property type="project" value="InterPro"/>
</dbReference>
<dbReference type="Pfam" id="PF14696">
    <property type="entry name" value="Glyoxalase_5"/>
    <property type="match status" value="1"/>
</dbReference>
<dbReference type="InterPro" id="IPR016965">
    <property type="entry name" value="Pase_PHOSPHO-typ"/>
</dbReference>
<comment type="similarity">
    <text evidence="7">Belongs to the 4HPPD family.</text>
</comment>
<evidence type="ECO:0000256" key="14">
    <source>
        <dbReference type="ARBA" id="ARBA00022741"/>
    </source>
</evidence>
<dbReference type="GO" id="GO:0004776">
    <property type="term" value="F:succinate-CoA ligase (GDP-forming) activity"/>
    <property type="evidence" value="ECO:0007669"/>
    <property type="project" value="TreeGrafter"/>
</dbReference>
<evidence type="ECO:0000256" key="6">
    <source>
        <dbReference type="ARBA" id="ARBA00005064"/>
    </source>
</evidence>
<dbReference type="InterPro" id="IPR036412">
    <property type="entry name" value="HAD-like_sf"/>
</dbReference>
<dbReference type="SUPFAM" id="SSF54593">
    <property type="entry name" value="Glyoxalase/Bleomycin resistance protein/Dihydroxybiphenyl dioxygenase"/>
    <property type="match status" value="1"/>
</dbReference>
<dbReference type="InterPro" id="IPR033847">
    <property type="entry name" value="Citrt_syn/SCS-alpha_CS"/>
</dbReference>
<evidence type="ECO:0000256" key="24">
    <source>
        <dbReference type="ARBA" id="ARBA00048047"/>
    </source>
</evidence>
<keyword evidence="22" id="KW-0472">Membrane</keyword>
<dbReference type="GO" id="GO:0006099">
    <property type="term" value="P:tricarboxylic acid cycle"/>
    <property type="evidence" value="ECO:0007669"/>
    <property type="project" value="UniProtKB-UniRule"/>
</dbReference>
<dbReference type="HAMAP" id="MF_01988">
    <property type="entry name" value="Succ_CoA_alpha"/>
    <property type="match status" value="1"/>
</dbReference>
<dbReference type="SUPFAM" id="SSF56784">
    <property type="entry name" value="HAD-like"/>
    <property type="match status" value="1"/>
</dbReference>
<keyword evidence="30" id="KW-1185">Reference proteome</keyword>
<evidence type="ECO:0000313" key="30">
    <source>
        <dbReference type="Proteomes" id="UP000789508"/>
    </source>
</evidence>
<feature type="domain" description="VOC" evidence="28">
    <location>
        <begin position="471"/>
        <end position="607"/>
    </location>
</feature>
<comment type="cofactor">
    <cofactor evidence="2">
        <name>Fe cation</name>
        <dbReference type="ChEBI" id="CHEBI:24875"/>
    </cofactor>
</comment>
<evidence type="ECO:0000256" key="7">
    <source>
        <dbReference type="ARBA" id="ARBA00005877"/>
    </source>
</evidence>
<feature type="binding site" evidence="26">
    <location>
        <position position="827"/>
    </location>
    <ligand>
        <name>substrate</name>
        <note>ligand shared with subunit beta</note>
    </ligand>
</feature>
<dbReference type="GO" id="GO:0000139">
    <property type="term" value="C:Golgi membrane"/>
    <property type="evidence" value="ECO:0007669"/>
    <property type="project" value="UniProtKB-SubCell"/>
</dbReference>
<feature type="domain" description="VOC" evidence="28">
    <location>
        <begin position="309"/>
        <end position="440"/>
    </location>
</feature>
<dbReference type="CDD" id="cd07250">
    <property type="entry name" value="HPPD_C_like"/>
    <property type="match status" value="1"/>
</dbReference>
<keyword evidence="14 26" id="KW-0547">Nucleotide-binding</keyword>
<comment type="subunit">
    <text evidence="8">Homodimer.</text>
</comment>
<keyword evidence="13" id="KW-0677">Repeat</keyword>
<keyword evidence="20" id="KW-0408">Iron</keyword>
<evidence type="ECO:0000256" key="23">
    <source>
        <dbReference type="ARBA" id="ARBA00033727"/>
    </source>
</evidence>
<dbReference type="EC" id="6.2.1.5" evidence="26"/>
<dbReference type="InterPro" id="IPR036291">
    <property type="entry name" value="NAD(P)-bd_dom_sf"/>
</dbReference>
<dbReference type="InterPro" id="IPR005810">
    <property type="entry name" value="CoA_lig_alpha"/>
</dbReference>
<evidence type="ECO:0000256" key="12">
    <source>
        <dbReference type="ARBA" id="ARBA00022723"/>
    </source>
</evidence>
<dbReference type="GO" id="GO:0005789">
    <property type="term" value="C:endoplasmic reticulum membrane"/>
    <property type="evidence" value="ECO:0007669"/>
    <property type="project" value="UniProtKB-SubCell"/>
</dbReference>
<evidence type="ECO:0000256" key="1">
    <source>
        <dbReference type="ARBA" id="ARBA00001946"/>
    </source>
</evidence>
<dbReference type="GO" id="GO:0009361">
    <property type="term" value="C:succinate-CoA ligase complex (ADP-forming)"/>
    <property type="evidence" value="ECO:0007669"/>
    <property type="project" value="TreeGrafter"/>
</dbReference>
<evidence type="ECO:0000256" key="25">
    <source>
        <dbReference type="ARBA" id="ARBA00061754"/>
    </source>
</evidence>
<dbReference type="Pfam" id="PF00549">
    <property type="entry name" value="Ligase_CoA"/>
    <property type="match status" value="1"/>
</dbReference>
<feature type="binding site" evidence="26">
    <location>
        <begin position="763"/>
        <end position="765"/>
    </location>
    <ligand>
        <name>CoA</name>
        <dbReference type="ChEBI" id="CHEBI:57287"/>
    </ligand>
</feature>
<evidence type="ECO:0000256" key="2">
    <source>
        <dbReference type="ARBA" id="ARBA00001962"/>
    </source>
</evidence>
<protein>
    <recommendedName>
        <fullName evidence="26">Succinate--CoA ligase [ADP-forming] subunit alpha, mitochondrial</fullName>
        <ecNumber evidence="26">6.2.1.5</ecNumber>
    </recommendedName>
    <alternativeName>
        <fullName evidence="26">Succinyl-CoA synthetase subunit alpha</fullName>
        <shortName evidence="26">SCS-alpha</shortName>
    </alternativeName>
</protein>
<dbReference type="NCBIfam" id="TIGR01489">
    <property type="entry name" value="DKMTPPase-SF"/>
    <property type="match status" value="1"/>
</dbReference>
<evidence type="ECO:0000256" key="5">
    <source>
        <dbReference type="ARBA" id="ARBA00004496"/>
    </source>
</evidence>
<dbReference type="SUPFAM" id="SSF52210">
    <property type="entry name" value="Succinyl-CoA synthetase domains"/>
    <property type="match status" value="1"/>
</dbReference>
<keyword evidence="18" id="KW-0223">Dioxygenase</keyword>
<dbReference type="PROSITE" id="PS01216">
    <property type="entry name" value="SUCCINYL_COA_LIG_1"/>
    <property type="match status" value="1"/>
</dbReference>
<dbReference type="EMBL" id="CAJVPS010001350">
    <property type="protein sequence ID" value="CAG8534767.1"/>
    <property type="molecule type" value="Genomic_DNA"/>
</dbReference>
<evidence type="ECO:0000259" key="28">
    <source>
        <dbReference type="PROSITE" id="PS51819"/>
    </source>
</evidence>
<keyword evidence="16" id="KW-0256">Endoplasmic reticulum</keyword>
<dbReference type="InterPro" id="IPR003781">
    <property type="entry name" value="CoA-bd"/>
</dbReference>
<dbReference type="PROSITE" id="PS51819">
    <property type="entry name" value="VOC"/>
    <property type="match status" value="2"/>
</dbReference>
<dbReference type="Pfam" id="PF00903">
    <property type="entry name" value="Glyoxalase"/>
    <property type="match status" value="1"/>
</dbReference>
<dbReference type="Gene3D" id="3.40.50.261">
    <property type="entry name" value="Succinyl-CoA synthetase domains"/>
    <property type="match status" value="1"/>
</dbReference>
<dbReference type="GO" id="GO:0005739">
    <property type="term" value="C:mitochondrion"/>
    <property type="evidence" value="ECO:0007669"/>
    <property type="project" value="UniProtKB-SubCell"/>
</dbReference>
<evidence type="ECO:0000256" key="20">
    <source>
        <dbReference type="ARBA" id="ARBA00023004"/>
    </source>
</evidence>
<dbReference type="InterPro" id="IPR029068">
    <property type="entry name" value="Glyas_Bleomycin-R_OHBP_Dase"/>
</dbReference>
<evidence type="ECO:0000256" key="21">
    <source>
        <dbReference type="ARBA" id="ARBA00023034"/>
    </source>
</evidence>
<evidence type="ECO:0000256" key="10">
    <source>
        <dbReference type="ARBA" id="ARBA00022532"/>
    </source>
</evidence>
<comment type="function">
    <text evidence="23">Catalyzes the conversion of 4-hydroxyphenylpyruvic acid to homogentisic acid, one of the steps in tyrosine catabolism.</text>
</comment>
<dbReference type="SUPFAM" id="SSF51735">
    <property type="entry name" value="NAD(P)-binding Rossmann-fold domains"/>
    <property type="match status" value="1"/>
</dbReference>
<comment type="cofactor">
    <cofactor evidence="1">
        <name>Mg(2+)</name>
        <dbReference type="ChEBI" id="CHEBI:18420"/>
    </cofactor>
</comment>
<comment type="subunit">
    <text evidence="25">Heterodimer of an alpha and a beta subunit. Different beta subunits determine nucleotide specificity. Together with the ATP-specific beta subunit SUCLA2, forms an ADP-forming succinyl-CoA synthetase (A-SCS). Together with the GTP-specific beta subunit SUCLG2 forms a GDP-forming succinyl-CoA synthetase (G-SCS).</text>
</comment>
<feature type="binding site" evidence="26">
    <location>
        <position position="710"/>
    </location>
    <ligand>
        <name>CoA</name>
        <dbReference type="ChEBI" id="CHEBI:57287"/>
    </ligand>
</feature>
<dbReference type="PANTHER" id="PTHR11117:SF2">
    <property type="entry name" value="SUCCINATE--COA LIGASE [ADP_GDP-FORMING] SUBUNIT ALPHA, MITOCHONDRIAL"/>
    <property type="match status" value="1"/>
</dbReference>
<dbReference type="FunFam" id="3.10.180.10:FF:000022">
    <property type="entry name" value="4-hydroxyphenylpyruvate dioxygenase"/>
    <property type="match status" value="1"/>
</dbReference>
<keyword evidence="10 26" id="KW-0816">Tricarboxylic acid cycle</keyword>
<keyword evidence="26" id="KW-0496">Mitochondrion</keyword>
<dbReference type="PRINTS" id="PR01798">
    <property type="entry name" value="SCOASYNTHASE"/>
</dbReference>
<dbReference type="GO" id="GO:0042802">
    <property type="term" value="F:identical protein binding"/>
    <property type="evidence" value="ECO:0007669"/>
    <property type="project" value="UniProtKB-ARBA"/>
</dbReference>
<dbReference type="NCBIfam" id="TIGR01263">
    <property type="entry name" value="4HPPD"/>
    <property type="match status" value="1"/>
</dbReference>
<keyword evidence="19" id="KW-0560">Oxidoreductase</keyword>
<dbReference type="PROSITE" id="PS00399">
    <property type="entry name" value="SUCCINYL_COA_LIG_2"/>
    <property type="match status" value="1"/>
</dbReference>
<name>A0A9N9AL29_9GLOM</name>
<keyword evidence="12" id="KW-0479">Metal-binding</keyword>
<dbReference type="Pfam" id="PF02629">
    <property type="entry name" value="CoA_binding"/>
    <property type="match status" value="1"/>
</dbReference>
<keyword evidence="9" id="KW-0963">Cytoplasm</keyword>
<comment type="pathway">
    <text evidence="6 26">Carbohydrate metabolism; tricarboxylic acid cycle; succinate from succinyl-CoA (ligase route): step 1/1.</text>
</comment>
<dbReference type="NCBIfam" id="NF004230">
    <property type="entry name" value="PRK05678.1"/>
    <property type="match status" value="1"/>
</dbReference>
<dbReference type="PANTHER" id="PTHR11117">
    <property type="entry name" value="SUCCINYL-COA LIGASE SUBUNIT ALPHA"/>
    <property type="match status" value="1"/>
</dbReference>
<evidence type="ECO:0000256" key="22">
    <source>
        <dbReference type="ARBA" id="ARBA00023136"/>
    </source>
</evidence>
<dbReference type="Gene3D" id="3.40.50.720">
    <property type="entry name" value="NAD(P)-binding Rossmann-like Domain"/>
    <property type="match status" value="1"/>
</dbReference>
<dbReference type="Proteomes" id="UP000789508">
    <property type="component" value="Unassembled WGS sequence"/>
</dbReference>
<comment type="similarity">
    <text evidence="26 27">Belongs to the succinate/malate CoA ligase alpha subunit family.</text>
</comment>
<sequence>MSSVNIGKKNQIRRLVVFDFDWSMIDTNSDVWIFKKLSSKVYEKIDQLSGKIQWTDLIDQLLGELHEEGITREQIEDVMSRVPFRHEMIETLKIIKENNGDIIILSDANTVFIDVILKANKVDHLISRIITNPAIWEDSGRLRVNRLHLAEIAPHGCLNKCALNICKGAELVNYLASFVEQQENYYDQILYVGDSVNDFCPATKMKSNDVLLARKDYRLDKFLNSPVSSNDGDDLGGGDRLKKLNKDRINARIVYWKDASDVLNIVKNEFERPGKTWEITIPETLRQNKLKMTSYTDKGVKPDLGVYEGFDYVAFWVGNAKQAASYYTTRLGFKHIGYSGLETGEREIVSHVVRQGNITFMFQSALNPGNEIFGDHQTTHGDGVRDVAFTVDNCHGIFKYVVSRGAKVIREPWEESDVNGVVVMATVATYGDTVHTFVQRNSYKGDFLPGFKKLSWHDPLESTLPEAGLKWLDHVVGNQPDSEMQIHTEFSSLRSIVMADYDEVIKMPINEPAPGKRRSQIEEFVQYYGSAGVQHIALRTEDIITAVTHLRARGCEFLSVPATYYEDLRRRLATSSVKVTEELEVLEKLHILIDFDEEGYLLQIFTKPMQDRPTLFLEVIQRKNHRGFGAGNFKALFEAIERDQEARGNLQFSSTTFRASSVYDETVKNMILAKDTRVICQGFTGKQGTFHSQQAIEYGTKLVGGVSPGKGGKRHLGLPVFNSVRDAVREVKPDASVIYVPPPFCKAAIIEAIEAEVPLVVTITEGIPQQDMVQVVKVLKTQNKTRLIGPNCPGIIAPDACKIGIMPGHIHQKGTVGIVSRSGTLTYEAVHQTTHANLGQTLCIGIGGDPFNGTNFIDCLKIFLDDENTKGIILIGEIGGTAEEEAAEYLKQYNLTRSQPKPVVTFIAGLTAPPGRRMGHAGAIIAGGKGAATDKIKALESAGTIVSRSPAKLGVLLREEMLRLNLA</sequence>
<keyword evidence="11 26" id="KW-0436">Ligase</keyword>
<reference evidence="29" key="1">
    <citation type="submission" date="2021-06" db="EMBL/GenBank/DDBJ databases">
        <authorList>
            <person name="Kallberg Y."/>
            <person name="Tangrot J."/>
            <person name="Rosling A."/>
        </authorList>
    </citation>
    <scope>NUCLEOTIDE SEQUENCE</scope>
    <source>
        <strain evidence="29">FL130A</strain>
    </source>
</reference>
<dbReference type="FunFam" id="3.40.50.261:FF:000005">
    <property type="entry name" value="Succinate--CoA ligase [ADP-forming] subunit alpha, mitochondrial"/>
    <property type="match status" value="1"/>
</dbReference>
<comment type="catalytic activity">
    <reaction evidence="26">
        <text>succinate + ATP + CoA = succinyl-CoA + ADP + phosphate</text>
        <dbReference type="Rhea" id="RHEA:17661"/>
        <dbReference type="ChEBI" id="CHEBI:30031"/>
        <dbReference type="ChEBI" id="CHEBI:30616"/>
        <dbReference type="ChEBI" id="CHEBI:43474"/>
        <dbReference type="ChEBI" id="CHEBI:57287"/>
        <dbReference type="ChEBI" id="CHEBI:57292"/>
        <dbReference type="ChEBI" id="CHEBI:456216"/>
        <dbReference type="EC" id="6.2.1.5"/>
    </reaction>
</comment>
<evidence type="ECO:0000256" key="8">
    <source>
        <dbReference type="ARBA" id="ARBA00011738"/>
    </source>
</evidence>
<evidence type="ECO:0000256" key="9">
    <source>
        <dbReference type="ARBA" id="ARBA00022490"/>
    </source>
</evidence>
<comment type="caution">
    <text evidence="29">The sequence shown here is derived from an EMBL/GenBank/DDBJ whole genome shotgun (WGS) entry which is preliminary data.</text>
</comment>
<comment type="subcellular location">
    <subcellularLocation>
        <location evidence="5">Cytoplasm</location>
    </subcellularLocation>
    <subcellularLocation>
        <location evidence="4">Endoplasmic reticulum membrane</location>
        <topology evidence="4">Peripheral membrane protein</topology>
    </subcellularLocation>
    <subcellularLocation>
        <location evidence="3">Golgi apparatus membrane</location>
        <topology evidence="3">Peripheral membrane protein</topology>
    </subcellularLocation>
    <subcellularLocation>
        <location evidence="26">Mitochondrion</location>
    </subcellularLocation>
</comment>
<evidence type="ECO:0000256" key="11">
    <source>
        <dbReference type="ARBA" id="ARBA00022598"/>
    </source>
</evidence>
<dbReference type="InterPro" id="IPR005956">
    <property type="entry name" value="4OHPhenylPyrv_dOase"/>
</dbReference>
<comment type="function">
    <text evidence="26">Succinyl-CoA synthetase functions in the citric acid cycle (TCA), coupling the hydrolysis of succinyl-CoA to the synthesis of ATP and thus represents the only step of substrate-level phosphorylation in the TCA. The alpha subunit of the enzyme binds the substrates coenzyme A and phosphate, while succinate binding and nucleotide specificity is provided by the beta subunit.</text>
</comment>
<dbReference type="NCBIfam" id="TIGR01019">
    <property type="entry name" value="sucCoAalpha"/>
    <property type="match status" value="1"/>
</dbReference>
<dbReference type="InterPro" id="IPR017440">
    <property type="entry name" value="Cit_synth/succinyl-CoA_lig_AS"/>
</dbReference>
<dbReference type="NCBIfam" id="TIGR01488">
    <property type="entry name" value="HAD-SF-IB"/>
    <property type="match status" value="1"/>
</dbReference>
<keyword evidence="17" id="KW-0460">Magnesium</keyword>
<evidence type="ECO:0000256" key="19">
    <source>
        <dbReference type="ARBA" id="ARBA00023002"/>
    </source>
</evidence>
<comment type="catalytic activity">
    <reaction evidence="24">
        <text>3-(4-hydroxyphenyl)pyruvate + O2 = homogentisate + CO2</text>
        <dbReference type="Rhea" id="RHEA:16189"/>
        <dbReference type="ChEBI" id="CHEBI:15379"/>
        <dbReference type="ChEBI" id="CHEBI:16169"/>
        <dbReference type="ChEBI" id="CHEBI:16526"/>
        <dbReference type="ChEBI" id="CHEBI:36242"/>
        <dbReference type="EC" id="1.13.11.27"/>
    </reaction>
    <physiologicalReaction direction="left-to-right" evidence="24">
        <dbReference type="Rhea" id="RHEA:16190"/>
    </physiologicalReaction>
</comment>
<dbReference type="GO" id="GO:0003868">
    <property type="term" value="F:4-hydroxyphenylpyruvate dioxygenase activity"/>
    <property type="evidence" value="ECO:0007669"/>
    <property type="project" value="UniProtKB-EC"/>
</dbReference>
<evidence type="ECO:0000256" key="26">
    <source>
        <dbReference type="HAMAP-Rule" id="MF_03222"/>
    </source>
</evidence>
<dbReference type="FunFam" id="3.40.50.720:FF:000002">
    <property type="entry name" value="Succinate--CoA ligase [ADP-forming] subunit alpha"/>
    <property type="match status" value="1"/>
</dbReference>
<keyword evidence="21" id="KW-0333">Golgi apparatus</keyword>
<dbReference type="InterPro" id="IPR004360">
    <property type="entry name" value="Glyas_Fos-R_dOase_dom"/>
</dbReference>
<dbReference type="InterPro" id="IPR006384">
    <property type="entry name" value="HAD_hydro_PyrdxlP_Pase-like"/>
</dbReference>
<dbReference type="InterPro" id="IPR023214">
    <property type="entry name" value="HAD_sf"/>
</dbReference>
<evidence type="ECO:0000256" key="17">
    <source>
        <dbReference type="ARBA" id="ARBA00022842"/>
    </source>
</evidence>
<accession>A0A9N9AL29</accession>
<dbReference type="AlphaFoldDB" id="A0A9N9AL29"/>
<dbReference type="GO" id="GO:0046872">
    <property type="term" value="F:metal ion binding"/>
    <property type="evidence" value="ECO:0007669"/>
    <property type="project" value="UniProtKB-KW"/>
</dbReference>
<dbReference type="Gene3D" id="3.40.50.1000">
    <property type="entry name" value="HAD superfamily/HAD-like"/>
    <property type="match status" value="1"/>
</dbReference>
<evidence type="ECO:0000256" key="16">
    <source>
        <dbReference type="ARBA" id="ARBA00022824"/>
    </source>
</evidence>